<dbReference type="RefSeq" id="WP_138095194.1">
    <property type="nucleotide sequence ID" value="NZ_CP040428.1"/>
</dbReference>
<dbReference type="KEGG" id="izh:FEM41_06370"/>
<gene>
    <name evidence="2" type="ORF">FEM41_06370</name>
</gene>
<dbReference type="PANTHER" id="PTHR36152:SF5">
    <property type="entry name" value="PROTEIN HCP1"/>
    <property type="match status" value="1"/>
</dbReference>
<name>A0A4P8YFM0_9ENTR</name>
<dbReference type="Pfam" id="PF05638">
    <property type="entry name" value="T6SS_HCP"/>
    <property type="match status" value="1"/>
</dbReference>
<dbReference type="AlphaFoldDB" id="A0A4P8YFM0"/>
<proteinExistence type="predicted"/>
<dbReference type="InterPro" id="IPR008514">
    <property type="entry name" value="T6SS_Hcp"/>
</dbReference>
<reference evidence="2 3" key="1">
    <citation type="submission" date="2019-05" db="EMBL/GenBank/DDBJ databases">
        <title>Complete genome sequence of Izhakiella calystegiae KSNA2, an endophyte isolated from beach morning glory (Calystegia soldanella).</title>
        <authorList>
            <person name="Jiang L."/>
            <person name="Jeong J.C."/>
            <person name="Kim C.Y."/>
            <person name="Kim D.H."/>
            <person name="Kim S.W."/>
            <person name="Lee j."/>
        </authorList>
    </citation>
    <scope>NUCLEOTIDE SEQUENCE [LARGE SCALE GENOMIC DNA]</scope>
    <source>
        <strain evidence="2 3">KSNA2</strain>
    </source>
</reference>
<sequence length="160" mass="17247">MAIDIYLKVDGATGESKDSNHKNWIDVLSFHWGATQPGNMAVGGGGGTGKVNYKDLQIQALIDKATPAILKYCSSGKHITKVELSICKAGGSQIEYSRIVLEDVLVTQTEFTGVGNTDTIAVNYAFQASKVNLSYWEQSDSGTRGAESKAGWDIKQNKEV</sequence>
<dbReference type="EMBL" id="CP040428">
    <property type="protein sequence ID" value="QCT19310.1"/>
    <property type="molecule type" value="Genomic_DNA"/>
</dbReference>
<evidence type="ECO:0000313" key="3">
    <source>
        <dbReference type="Proteomes" id="UP000302163"/>
    </source>
</evidence>
<dbReference type="Proteomes" id="UP000302163">
    <property type="component" value="Chromosome"/>
</dbReference>
<protein>
    <submittedName>
        <fullName evidence="2">Type VI secretion system tube protein Hcp</fullName>
    </submittedName>
</protein>
<feature type="compositionally biased region" description="Basic and acidic residues" evidence="1">
    <location>
        <begin position="146"/>
        <end position="160"/>
    </location>
</feature>
<feature type="region of interest" description="Disordered" evidence="1">
    <location>
        <begin position="140"/>
        <end position="160"/>
    </location>
</feature>
<dbReference type="InterPro" id="IPR053165">
    <property type="entry name" value="HSI-I_assembly_Hcp1"/>
</dbReference>
<organism evidence="2 3">
    <name type="scientific">Jejubacter calystegiae</name>
    <dbReference type="NCBI Taxonomy" id="2579935"/>
    <lineage>
        <taxon>Bacteria</taxon>
        <taxon>Pseudomonadati</taxon>
        <taxon>Pseudomonadota</taxon>
        <taxon>Gammaproteobacteria</taxon>
        <taxon>Enterobacterales</taxon>
        <taxon>Enterobacteriaceae</taxon>
        <taxon>Jejubacter</taxon>
    </lineage>
</organism>
<dbReference type="InterPro" id="IPR036624">
    <property type="entry name" value="Hcp1-lik_sf"/>
</dbReference>
<accession>A0A4P8YFM0</accession>
<evidence type="ECO:0000313" key="2">
    <source>
        <dbReference type="EMBL" id="QCT19310.1"/>
    </source>
</evidence>
<keyword evidence="3" id="KW-1185">Reference proteome</keyword>
<dbReference type="SUPFAM" id="SSF141452">
    <property type="entry name" value="Hcp1-like"/>
    <property type="match status" value="1"/>
</dbReference>
<dbReference type="NCBIfam" id="TIGR03344">
    <property type="entry name" value="VI_effect_Hcp1"/>
    <property type="match status" value="1"/>
</dbReference>
<dbReference type="OrthoDB" id="4865570at2"/>
<dbReference type="Gene3D" id="2.30.110.20">
    <property type="entry name" value="Hcp1-like"/>
    <property type="match status" value="1"/>
</dbReference>
<dbReference type="PANTHER" id="PTHR36152">
    <property type="entry name" value="CYTOPLASMIC PROTEIN-RELATED"/>
    <property type="match status" value="1"/>
</dbReference>
<evidence type="ECO:0000256" key="1">
    <source>
        <dbReference type="SAM" id="MobiDB-lite"/>
    </source>
</evidence>